<accession>A0A1D1V3L5</accession>
<dbReference type="AlphaFoldDB" id="A0A1D1V3L5"/>
<keyword evidence="4" id="KW-1185">Reference proteome</keyword>
<gene>
    <name evidence="3" type="primary">RvY_07092-1</name>
    <name evidence="3" type="synonym">RvY_07092.1</name>
    <name evidence="3" type="ORF">RvY_07092</name>
</gene>
<feature type="region of interest" description="Disordered" evidence="1">
    <location>
        <begin position="39"/>
        <end position="59"/>
    </location>
</feature>
<proteinExistence type="predicted"/>
<reference evidence="3 4" key="1">
    <citation type="journal article" date="2016" name="Nat. Commun.">
        <title>Extremotolerant tardigrade genome and improved radiotolerance of human cultured cells by tardigrade-unique protein.</title>
        <authorList>
            <person name="Hashimoto T."/>
            <person name="Horikawa D.D."/>
            <person name="Saito Y."/>
            <person name="Kuwahara H."/>
            <person name="Kozuka-Hata H."/>
            <person name="Shin-I T."/>
            <person name="Minakuchi Y."/>
            <person name="Ohishi K."/>
            <person name="Motoyama A."/>
            <person name="Aizu T."/>
            <person name="Enomoto A."/>
            <person name="Kondo K."/>
            <person name="Tanaka S."/>
            <person name="Hara Y."/>
            <person name="Koshikawa S."/>
            <person name="Sagara H."/>
            <person name="Miura T."/>
            <person name="Yokobori S."/>
            <person name="Miyagawa K."/>
            <person name="Suzuki Y."/>
            <person name="Kubo T."/>
            <person name="Oyama M."/>
            <person name="Kohara Y."/>
            <person name="Fujiyama A."/>
            <person name="Arakawa K."/>
            <person name="Katayama T."/>
            <person name="Toyoda A."/>
            <person name="Kunieda T."/>
        </authorList>
    </citation>
    <scope>NUCLEOTIDE SEQUENCE [LARGE SCALE GENOMIC DNA]</scope>
    <source>
        <strain evidence="3 4">YOKOZUNA-1</strain>
    </source>
</reference>
<organism evidence="3 4">
    <name type="scientific">Ramazzottius varieornatus</name>
    <name type="common">Water bear</name>
    <name type="synonym">Tardigrade</name>
    <dbReference type="NCBI Taxonomy" id="947166"/>
    <lineage>
        <taxon>Eukaryota</taxon>
        <taxon>Metazoa</taxon>
        <taxon>Ecdysozoa</taxon>
        <taxon>Tardigrada</taxon>
        <taxon>Eutardigrada</taxon>
        <taxon>Parachela</taxon>
        <taxon>Hypsibioidea</taxon>
        <taxon>Ramazzottiidae</taxon>
        <taxon>Ramazzottius</taxon>
    </lineage>
</organism>
<dbReference type="Proteomes" id="UP000186922">
    <property type="component" value="Unassembled WGS sequence"/>
</dbReference>
<evidence type="ECO:0000256" key="1">
    <source>
        <dbReference type="SAM" id="MobiDB-lite"/>
    </source>
</evidence>
<feature type="chain" id="PRO_5008897998" evidence="2">
    <location>
        <begin position="19"/>
        <end position="99"/>
    </location>
</feature>
<sequence length="99" mass="10371">MNWTMLLTFSCCISIIVASFPHNGHVDIPKELIAELAGERNDGIPDRGKRSYGSGQRAYGGNGGQLDGILYGILLQKLIAPPPAAAPPPPPPAAPPKEG</sequence>
<protein>
    <submittedName>
        <fullName evidence="3">Uncharacterized protein</fullName>
    </submittedName>
</protein>
<feature type="signal peptide" evidence="2">
    <location>
        <begin position="1"/>
        <end position="18"/>
    </location>
</feature>
<name>A0A1D1V3L5_RAMVA</name>
<evidence type="ECO:0000313" key="4">
    <source>
        <dbReference type="Proteomes" id="UP000186922"/>
    </source>
</evidence>
<feature type="compositionally biased region" description="Basic and acidic residues" evidence="1">
    <location>
        <begin position="39"/>
        <end position="49"/>
    </location>
</feature>
<evidence type="ECO:0000256" key="2">
    <source>
        <dbReference type="SAM" id="SignalP"/>
    </source>
</evidence>
<evidence type="ECO:0000313" key="3">
    <source>
        <dbReference type="EMBL" id="GAU95480.1"/>
    </source>
</evidence>
<keyword evidence="2" id="KW-0732">Signal</keyword>
<dbReference type="EMBL" id="BDGG01000003">
    <property type="protein sequence ID" value="GAU95480.1"/>
    <property type="molecule type" value="Genomic_DNA"/>
</dbReference>
<comment type="caution">
    <text evidence="3">The sequence shown here is derived from an EMBL/GenBank/DDBJ whole genome shotgun (WGS) entry which is preliminary data.</text>
</comment>